<dbReference type="EMBL" id="JAUSWH010000002">
    <property type="protein sequence ID" value="MDQ0454589.1"/>
    <property type="molecule type" value="Genomic_DNA"/>
</dbReference>
<dbReference type="Pfam" id="PF06996">
    <property type="entry name" value="T6SS_TssG"/>
    <property type="match status" value="1"/>
</dbReference>
<gene>
    <name evidence="1" type="ORF">QO005_000916</name>
</gene>
<organism evidence="1 2">
    <name type="scientific">Rhizobium paknamense</name>
    <dbReference type="NCBI Taxonomy" id="1206817"/>
    <lineage>
        <taxon>Bacteria</taxon>
        <taxon>Pseudomonadati</taxon>
        <taxon>Pseudomonadota</taxon>
        <taxon>Alphaproteobacteria</taxon>
        <taxon>Hyphomicrobiales</taxon>
        <taxon>Rhizobiaceae</taxon>
        <taxon>Rhizobium/Agrobacterium group</taxon>
        <taxon>Rhizobium</taxon>
    </lineage>
</organism>
<dbReference type="Proteomes" id="UP001235269">
    <property type="component" value="Unassembled WGS sequence"/>
</dbReference>
<sequence length="334" mass="36379">MKTDQDPISALLERDPGAFEPTTAFRVAQHLSGGRELEIAPHLGIAPTPLAVSGFRRKLQSNRLKTVFAALVGPLGALPPQYNDLLLKQERSRARAFSSFLALFSARFAELFVAANEKYRLARRLRWSPREATGFRTAILSLAGFGTAQLVEKAGVPEDVLLRFAGFFADRTRNGANLAAMLQSFTGLAVQIEQFRPRWVSIPPEELSQLGARNAPRLGVSAMAGSAVQDLAGGLRIVLGPVTYQDYLSLSPGSRRLREIFALSRAFLGNGYDIDVQVVLARDHIPFCQLGAPDMPARLGWNSWARSAPAQEDSRDAIVTEAQGLRASPLEVTA</sequence>
<accession>A0ABU0I8L9</accession>
<dbReference type="NCBIfam" id="TIGR03347">
    <property type="entry name" value="VI_chp_1"/>
    <property type="match status" value="1"/>
</dbReference>
<dbReference type="InterPro" id="IPR010732">
    <property type="entry name" value="T6SS_TssG-like"/>
</dbReference>
<name>A0ABU0I8L9_9HYPH</name>
<evidence type="ECO:0000313" key="2">
    <source>
        <dbReference type="Proteomes" id="UP001235269"/>
    </source>
</evidence>
<keyword evidence="2" id="KW-1185">Reference proteome</keyword>
<protein>
    <submittedName>
        <fullName evidence="1">Type VI secretion system protein ImpH</fullName>
    </submittedName>
</protein>
<reference evidence="1 2" key="1">
    <citation type="submission" date="2023-07" db="EMBL/GenBank/DDBJ databases">
        <title>Genomic Encyclopedia of Type Strains, Phase IV (KMG-IV): sequencing the most valuable type-strain genomes for metagenomic binning, comparative biology and taxonomic classification.</title>
        <authorList>
            <person name="Goeker M."/>
        </authorList>
    </citation>
    <scope>NUCLEOTIDE SEQUENCE [LARGE SCALE GENOMIC DNA]</scope>
    <source>
        <strain evidence="1 2">DSM 100301</strain>
    </source>
</reference>
<dbReference type="PANTHER" id="PTHR35564">
    <property type="match status" value="1"/>
</dbReference>
<proteinExistence type="predicted"/>
<evidence type="ECO:0000313" key="1">
    <source>
        <dbReference type="EMBL" id="MDQ0454589.1"/>
    </source>
</evidence>
<dbReference type="PANTHER" id="PTHR35564:SF4">
    <property type="entry name" value="CYTOPLASMIC PROTEIN"/>
    <property type="match status" value="1"/>
</dbReference>
<comment type="caution">
    <text evidence="1">The sequence shown here is derived from an EMBL/GenBank/DDBJ whole genome shotgun (WGS) entry which is preliminary data.</text>
</comment>